<dbReference type="Proteomes" id="UP000050640">
    <property type="component" value="Unplaced"/>
</dbReference>
<keyword evidence="1" id="KW-1185">Reference proteome</keyword>
<proteinExistence type="predicted"/>
<evidence type="ECO:0000313" key="2">
    <source>
        <dbReference type="WBParaSite" id="EEL_0001004101-mRNA-1"/>
    </source>
</evidence>
<dbReference type="AlphaFoldDB" id="A0A0R3S5H2"/>
<reference evidence="2" key="1">
    <citation type="submission" date="2017-02" db="UniProtKB">
        <authorList>
            <consortium name="WormBaseParasite"/>
        </authorList>
    </citation>
    <scope>IDENTIFICATION</scope>
</reference>
<dbReference type="WBParaSite" id="EEL_0001004101-mRNA-1">
    <property type="protein sequence ID" value="EEL_0001004101-mRNA-1"/>
    <property type="gene ID" value="EEL_0001004101"/>
</dbReference>
<organism evidence="1 2">
    <name type="scientific">Elaeophora elaphi</name>
    <dbReference type="NCBI Taxonomy" id="1147741"/>
    <lineage>
        <taxon>Eukaryota</taxon>
        <taxon>Metazoa</taxon>
        <taxon>Ecdysozoa</taxon>
        <taxon>Nematoda</taxon>
        <taxon>Chromadorea</taxon>
        <taxon>Rhabditida</taxon>
        <taxon>Spirurina</taxon>
        <taxon>Spiruromorpha</taxon>
        <taxon>Filarioidea</taxon>
        <taxon>Onchocercidae</taxon>
        <taxon>Elaeophora</taxon>
    </lineage>
</organism>
<accession>A0A0R3S5H2</accession>
<protein>
    <submittedName>
        <fullName evidence="2">F-box domain-containing protein</fullName>
    </submittedName>
</protein>
<sequence length="66" mass="7803">MHSGHAKYDQGYYSIRRYQFQSYQCILTIDPVQQLPVKIGAYILRQLSLKQRTSINQRTRSSLLQL</sequence>
<evidence type="ECO:0000313" key="1">
    <source>
        <dbReference type="Proteomes" id="UP000050640"/>
    </source>
</evidence>
<name>A0A0R3S5H2_9BILA</name>